<dbReference type="GO" id="GO:0006284">
    <property type="term" value="P:base-excision repair"/>
    <property type="evidence" value="ECO:0007669"/>
    <property type="project" value="TreeGrafter"/>
</dbReference>
<evidence type="ECO:0000256" key="2">
    <source>
        <dbReference type="ARBA" id="ARBA00009761"/>
    </source>
</evidence>
<comment type="subcellular location">
    <subcellularLocation>
        <location evidence="1">Nucleus</location>
    </subcellularLocation>
</comment>
<dbReference type="GO" id="GO:0006289">
    <property type="term" value="P:nucleotide-excision repair"/>
    <property type="evidence" value="ECO:0007669"/>
    <property type="project" value="TreeGrafter"/>
</dbReference>
<dbReference type="Pfam" id="PF08661">
    <property type="entry name" value="Rep_fac-A_3"/>
    <property type="match status" value="1"/>
</dbReference>
<dbReference type="SUPFAM" id="SSF50249">
    <property type="entry name" value="Nucleic acid-binding proteins"/>
    <property type="match status" value="1"/>
</dbReference>
<name>A0A5K3EHH6_MESCO</name>
<accession>A0A5K3EHH6</accession>
<dbReference type="AlphaFoldDB" id="A0A5K3EHH6"/>
<dbReference type="PANTHER" id="PTHR15114:SF1">
    <property type="entry name" value="REPLICATION PROTEIN A 14 KDA SUBUNIT"/>
    <property type="match status" value="1"/>
</dbReference>
<evidence type="ECO:0000313" key="4">
    <source>
        <dbReference type="WBParaSite" id="MCU_000226-RB"/>
    </source>
</evidence>
<dbReference type="GO" id="GO:0006260">
    <property type="term" value="P:DNA replication"/>
    <property type="evidence" value="ECO:0007669"/>
    <property type="project" value="InterPro"/>
</dbReference>
<dbReference type="GO" id="GO:0003697">
    <property type="term" value="F:single-stranded DNA binding"/>
    <property type="evidence" value="ECO:0007669"/>
    <property type="project" value="TreeGrafter"/>
</dbReference>
<keyword evidence="3" id="KW-0539">Nucleus</keyword>
<protein>
    <submittedName>
        <fullName evidence="4">Pyridoxal phosphate homeostasis protein</fullName>
    </submittedName>
</protein>
<proteinExistence type="inferred from homology"/>
<reference evidence="4" key="1">
    <citation type="submission" date="2019-11" db="UniProtKB">
        <authorList>
            <consortium name="WormBaseParasite"/>
        </authorList>
    </citation>
    <scope>IDENTIFICATION</scope>
</reference>
<dbReference type="GO" id="GO:0005662">
    <property type="term" value="C:DNA replication factor A complex"/>
    <property type="evidence" value="ECO:0007669"/>
    <property type="project" value="TreeGrafter"/>
</dbReference>
<dbReference type="GO" id="GO:0006298">
    <property type="term" value="P:mismatch repair"/>
    <property type="evidence" value="ECO:0007669"/>
    <property type="project" value="TreeGrafter"/>
</dbReference>
<dbReference type="GO" id="GO:0000724">
    <property type="term" value="P:double-strand break repair via homologous recombination"/>
    <property type="evidence" value="ECO:0007669"/>
    <property type="project" value="TreeGrafter"/>
</dbReference>
<dbReference type="InterPro" id="IPR013970">
    <property type="entry name" value="Rfa2"/>
</dbReference>
<dbReference type="GO" id="GO:0003684">
    <property type="term" value="F:damaged DNA binding"/>
    <property type="evidence" value="ECO:0007669"/>
    <property type="project" value="TreeGrafter"/>
</dbReference>
<dbReference type="PANTHER" id="PTHR15114">
    <property type="entry name" value="REPLICATION PROTEIN A3"/>
    <property type="match status" value="1"/>
</dbReference>
<evidence type="ECO:0000256" key="1">
    <source>
        <dbReference type="ARBA" id="ARBA00004123"/>
    </source>
</evidence>
<evidence type="ECO:0000256" key="3">
    <source>
        <dbReference type="ARBA" id="ARBA00023242"/>
    </source>
</evidence>
<dbReference type="GO" id="GO:0035861">
    <property type="term" value="C:site of double-strand break"/>
    <property type="evidence" value="ECO:0007669"/>
    <property type="project" value="TreeGrafter"/>
</dbReference>
<dbReference type="InterPro" id="IPR012340">
    <property type="entry name" value="NA-bd_OB-fold"/>
</dbReference>
<dbReference type="WBParaSite" id="MCU_000226-RB">
    <property type="protein sequence ID" value="MCU_000226-RB"/>
    <property type="gene ID" value="MCU_000226"/>
</dbReference>
<dbReference type="Gene3D" id="2.40.50.140">
    <property type="entry name" value="Nucleic acid-binding proteins"/>
    <property type="match status" value="1"/>
</dbReference>
<comment type="similarity">
    <text evidence="2">Belongs to the replication factor A protein 3 family.</text>
</comment>
<organism evidence="4">
    <name type="scientific">Mesocestoides corti</name>
    <name type="common">Flatworm</name>
    <dbReference type="NCBI Taxonomy" id="53468"/>
    <lineage>
        <taxon>Eukaryota</taxon>
        <taxon>Metazoa</taxon>
        <taxon>Spiralia</taxon>
        <taxon>Lophotrochozoa</taxon>
        <taxon>Platyhelminthes</taxon>
        <taxon>Cestoda</taxon>
        <taxon>Eucestoda</taxon>
        <taxon>Cyclophyllidea</taxon>
        <taxon>Mesocestoididae</taxon>
        <taxon>Mesocestoides</taxon>
    </lineage>
</organism>
<sequence length="122" mass="13459">MDQEKRSARFRVVGSLIPRLIGREVCVLGKVVSVVPSGQQISLRCADGVEVKCTLPSPLQVSPESCIVEVQGLITSANELQATSEPIIFPREASNKFDLDRYGYAVNLTVNFDRLYTQSMVE</sequence>